<feature type="modified residue" description="4-aspartylphosphate" evidence="5">
    <location>
        <position position="558"/>
    </location>
</feature>
<keyword evidence="6" id="KW-0812">Transmembrane</keyword>
<keyword evidence="9" id="KW-0808">Transferase</keyword>
<dbReference type="Pfam" id="PF00512">
    <property type="entry name" value="HisKA"/>
    <property type="match status" value="1"/>
</dbReference>
<dbReference type="InterPro" id="IPR036890">
    <property type="entry name" value="HATPase_C_sf"/>
</dbReference>
<evidence type="ECO:0000259" key="8">
    <source>
        <dbReference type="PROSITE" id="PS50110"/>
    </source>
</evidence>
<keyword evidence="9" id="KW-0547">Nucleotide-binding</keyword>
<comment type="caution">
    <text evidence="9">The sequence shown here is derived from an EMBL/GenBank/DDBJ whole genome shotgun (WGS) entry which is preliminary data.</text>
</comment>
<dbReference type="SUPFAM" id="SSF47384">
    <property type="entry name" value="Homodimeric domain of signal transducing histidine kinase"/>
    <property type="match status" value="1"/>
</dbReference>
<dbReference type="InterPro" id="IPR036097">
    <property type="entry name" value="HisK_dim/P_sf"/>
</dbReference>
<name>Q1MXL9_9GAMM</name>
<dbReference type="GO" id="GO:0000155">
    <property type="term" value="F:phosphorelay sensor kinase activity"/>
    <property type="evidence" value="ECO:0007669"/>
    <property type="project" value="InterPro"/>
</dbReference>
<keyword evidence="6" id="KW-0472">Membrane</keyword>
<dbReference type="Gene3D" id="1.10.287.130">
    <property type="match status" value="1"/>
</dbReference>
<dbReference type="InterPro" id="IPR003661">
    <property type="entry name" value="HisK_dim/P_dom"/>
</dbReference>
<dbReference type="EC" id="2.7.13.3" evidence="2"/>
<dbReference type="AlphaFoldDB" id="Q1MXL9"/>
<dbReference type="PROSITE" id="PS50109">
    <property type="entry name" value="HIS_KIN"/>
    <property type="match status" value="1"/>
</dbReference>
<keyword evidence="6" id="KW-1133">Transmembrane helix</keyword>
<feature type="domain" description="Response regulatory" evidence="8">
    <location>
        <begin position="509"/>
        <end position="625"/>
    </location>
</feature>
<dbReference type="SUPFAM" id="SSF52172">
    <property type="entry name" value="CheY-like"/>
    <property type="match status" value="1"/>
</dbReference>
<dbReference type="InterPro" id="IPR005467">
    <property type="entry name" value="His_kinase_dom"/>
</dbReference>
<organism evidence="9 10">
    <name type="scientific">Bermanella marisrubri</name>
    <dbReference type="NCBI Taxonomy" id="207949"/>
    <lineage>
        <taxon>Bacteria</taxon>
        <taxon>Pseudomonadati</taxon>
        <taxon>Pseudomonadota</taxon>
        <taxon>Gammaproteobacteria</taxon>
        <taxon>Oceanospirillales</taxon>
        <taxon>Oceanospirillaceae</taxon>
        <taxon>Bermanella</taxon>
    </lineage>
</organism>
<dbReference type="InterPro" id="IPR001789">
    <property type="entry name" value="Sig_transdc_resp-reg_receiver"/>
</dbReference>
<dbReference type="PROSITE" id="PS50110">
    <property type="entry name" value="RESPONSE_REGULATORY"/>
    <property type="match status" value="1"/>
</dbReference>
<dbReference type="Pfam" id="PF00072">
    <property type="entry name" value="Response_reg"/>
    <property type="match status" value="1"/>
</dbReference>
<dbReference type="PRINTS" id="PR00344">
    <property type="entry name" value="BCTRLSENSOR"/>
</dbReference>
<dbReference type="GO" id="GO:0005524">
    <property type="term" value="F:ATP binding"/>
    <property type="evidence" value="ECO:0007669"/>
    <property type="project" value="UniProtKB-KW"/>
</dbReference>
<dbReference type="Gene3D" id="3.40.50.2300">
    <property type="match status" value="1"/>
</dbReference>
<evidence type="ECO:0000259" key="7">
    <source>
        <dbReference type="PROSITE" id="PS50109"/>
    </source>
</evidence>
<dbReference type="CDD" id="cd16922">
    <property type="entry name" value="HATPase_EvgS-ArcB-TorS-like"/>
    <property type="match status" value="1"/>
</dbReference>
<keyword evidence="3 5" id="KW-0597">Phosphoprotein</keyword>
<protein>
    <recommendedName>
        <fullName evidence="2">histidine kinase</fullName>
        <ecNumber evidence="2">2.7.13.3</ecNumber>
    </recommendedName>
</protein>
<dbReference type="InterPro" id="IPR004358">
    <property type="entry name" value="Sig_transdc_His_kin-like_C"/>
</dbReference>
<feature type="transmembrane region" description="Helical" evidence="6">
    <location>
        <begin position="12"/>
        <end position="35"/>
    </location>
</feature>
<keyword evidence="4" id="KW-0902">Two-component regulatory system</keyword>
<proteinExistence type="predicted"/>
<dbReference type="PANTHER" id="PTHR45339:SF1">
    <property type="entry name" value="HYBRID SIGNAL TRANSDUCTION HISTIDINE KINASE J"/>
    <property type="match status" value="1"/>
</dbReference>
<evidence type="ECO:0000256" key="1">
    <source>
        <dbReference type="ARBA" id="ARBA00000085"/>
    </source>
</evidence>
<dbReference type="HOGENOM" id="CLU_000445_104_15_6"/>
<dbReference type="SMART" id="SM00387">
    <property type="entry name" value="HATPase_c"/>
    <property type="match status" value="1"/>
</dbReference>
<feature type="transmembrane region" description="Helical" evidence="6">
    <location>
        <begin position="178"/>
        <end position="200"/>
    </location>
</feature>
<dbReference type="Proteomes" id="UP000004263">
    <property type="component" value="Unassembled WGS sequence"/>
</dbReference>
<sequence>MANTPPRNKIRLLYGIPTVILFLLLTSSAVIHLVLSEQTYEDQVRLAIHDSKQLMLLMKRSTEAFVRQDISEDLEHLLSSINDHEHLEYFRYITGDGKIRYSSIFYEINETLSNSEMSILSDIDLTTMKRYDTEEFFVIYMPVRDIRKERFTKVGMLIGRFDTHHVQRIVEKKMIHSFINSVMVIFVITFILFAVLYFTLDRPIRSIKRSIKHLARKQYDVDIQDSIWSEFADLAYHGNKARDLLKQADAYEKQQQKYKDQFVASVSHELRTPLNGILGLTNLLVKQNPNSKKSKTIQKIHLSAQMLLDVVNEILDYSKIQSGKFNIELIPVDIQTDFNHVFSVLTHLAHNKDIDFHIFIDPNIRTRVLSDPLRLQQVINNLCSNAIKFTNQGKVVASIDIEDESVDSLTLHFKFMDTGIGISDDALPHLFEAFKQSDDSVTRQYGGTGLGLFISQQIVKALGGHIEVESRLGGGSTFEFTLTMKKTGSDTQEVISESSLDLGYLAKKRLLIVDDNLINLEVASTLLSDYFNSIDTVESGQDAIHAAMTVPYDLILMDIQMPGMSGIEAMKQIRDLEGYQNTCILALTANVMKKDVQNYMEEGFDDVQSKPFKVEDLVEKIQRCLLKEK</sequence>
<dbReference type="CDD" id="cd00082">
    <property type="entry name" value="HisKA"/>
    <property type="match status" value="1"/>
</dbReference>
<evidence type="ECO:0000313" key="9">
    <source>
        <dbReference type="EMBL" id="EAT10714.1"/>
    </source>
</evidence>
<dbReference type="Pfam" id="PF02518">
    <property type="entry name" value="HATPase_c"/>
    <property type="match status" value="1"/>
</dbReference>
<evidence type="ECO:0000313" key="10">
    <source>
        <dbReference type="Proteomes" id="UP000004263"/>
    </source>
</evidence>
<evidence type="ECO:0000256" key="6">
    <source>
        <dbReference type="SAM" id="Phobius"/>
    </source>
</evidence>
<dbReference type="CDD" id="cd17546">
    <property type="entry name" value="REC_hyHK_CKI1_RcsC-like"/>
    <property type="match status" value="1"/>
</dbReference>
<dbReference type="InterPro" id="IPR003594">
    <property type="entry name" value="HATPase_dom"/>
</dbReference>
<dbReference type="InterPro" id="IPR011006">
    <property type="entry name" value="CheY-like_superfamily"/>
</dbReference>
<dbReference type="RefSeq" id="WP_007017483.1">
    <property type="nucleotide sequence ID" value="NZ_CH724114.1"/>
</dbReference>
<accession>Q1MXL9</accession>
<keyword evidence="9" id="KW-0067">ATP-binding</keyword>
<feature type="domain" description="Histidine kinase" evidence="7">
    <location>
        <begin position="265"/>
        <end position="486"/>
    </location>
</feature>
<dbReference type="EMBL" id="AAQH01000038">
    <property type="protein sequence ID" value="EAT10714.1"/>
    <property type="molecule type" value="Genomic_DNA"/>
</dbReference>
<keyword evidence="9" id="KW-0418">Kinase</keyword>
<dbReference type="Gene3D" id="3.30.565.10">
    <property type="entry name" value="Histidine kinase-like ATPase, C-terminal domain"/>
    <property type="match status" value="1"/>
</dbReference>
<gene>
    <name evidence="9" type="ORF">RED65_00015</name>
</gene>
<reference evidence="9 10" key="1">
    <citation type="submission" date="2006-03" db="EMBL/GenBank/DDBJ databases">
        <authorList>
            <person name="Pinhassi J."/>
            <person name="Pedros-Alio C."/>
            <person name="Ferriera S."/>
            <person name="Johnson J."/>
            <person name="Kravitz S."/>
            <person name="Halpern A."/>
            <person name="Remington K."/>
            <person name="Beeson K."/>
            <person name="Tran B."/>
            <person name="Rogers Y.-H."/>
            <person name="Friedman R."/>
            <person name="Venter J.C."/>
        </authorList>
    </citation>
    <scope>NUCLEOTIDE SEQUENCE [LARGE SCALE GENOMIC DNA]</scope>
    <source>
        <strain evidence="9 10">RED65</strain>
    </source>
</reference>
<dbReference type="SUPFAM" id="SSF55874">
    <property type="entry name" value="ATPase domain of HSP90 chaperone/DNA topoisomerase II/histidine kinase"/>
    <property type="match status" value="1"/>
</dbReference>
<dbReference type="OrthoDB" id="9810730at2"/>
<evidence type="ECO:0000256" key="5">
    <source>
        <dbReference type="PROSITE-ProRule" id="PRU00169"/>
    </source>
</evidence>
<evidence type="ECO:0000256" key="2">
    <source>
        <dbReference type="ARBA" id="ARBA00012438"/>
    </source>
</evidence>
<dbReference type="PANTHER" id="PTHR45339">
    <property type="entry name" value="HYBRID SIGNAL TRANSDUCTION HISTIDINE KINASE J"/>
    <property type="match status" value="1"/>
</dbReference>
<comment type="catalytic activity">
    <reaction evidence="1">
        <text>ATP + protein L-histidine = ADP + protein N-phospho-L-histidine.</text>
        <dbReference type="EC" id="2.7.13.3"/>
    </reaction>
</comment>
<evidence type="ECO:0000256" key="3">
    <source>
        <dbReference type="ARBA" id="ARBA00022553"/>
    </source>
</evidence>
<evidence type="ECO:0000256" key="4">
    <source>
        <dbReference type="ARBA" id="ARBA00023012"/>
    </source>
</evidence>
<keyword evidence="10" id="KW-1185">Reference proteome</keyword>
<dbReference type="FunFam" id="3.30.565.10:FF:000010">
    <property type="entry name" value="Sensor histidine kinase RcsC"/>
    <property type="match status" value="1"/>
</dbReference>
<dbReference type="SMART" id="SM00448">
    <property type="entry name" value="REC"/>
    <property type="match status" value="1"/>
</dbReference>
<dbReference type="STRING" id="207949.RED65_00015"/>
<dbReference type="SMART" id="SM00388">
    <property type="entry name" value="HisKA"/>
    <property type="match status" value="1"/>
</dbReference>